<reference evidence="1 2" key="1">
    <citation type="journal article" date="2017" name="Curr. Biol.">
        <title>Genome architecture and evolution of a unichromosomal asexual nematode.</title>
        <authorList>
            <person name="Fradin H."/>
            <person name="Zegar C."/>
            <person name="Gutwein M."/>
            <person name="Lucas J."/>
            <person name="Kovtun M."/>
            <person name="Corcoran D."/>
            <person name="Baugh L.R."/>
            <person name="Kiontke K."/>
            <person name="Gunsalus K."/>
            <person name="Fitch D.H."/>
            <person name="Piano F."/>
        </authorList>
    </citation>
    <scope>NUCLEOTIDE SEQUENCE [LARGE SCALE GENOMIC DNA]</scope>
    <source>
        <strain evidence="1">PF1309</strain>
    </source>
</reference>
<evidence type="ECO:0000313" key="2">
    <source>
        <dbReference type="Proteomes" id="UP000218231"/>
    </source>
</evidence>
<dbReference type="Proteomes" id="UP000218231">
    <property type="component" value="Unassembled WGS sequence"/>
</dbReference>
<dbReference type="EMBL" id="LIAE01010543">
    <property type="protein sequence ID" value="PAV59025.1"/>
    <property type="molecule type" value="Genomic_DNA"/>
</dbReference>
<dbReference type="InterPro" id="IPR036397">
    <property type="entry name" value="RNaseH_sf"/>
</dbReference>
<proteinExistence type="predicted"/>
<organism evidence="1 2">
    <name type="scientific">Diploscapter pachys</name>
    <dbReference type="NCBI Taxonomy" id="2018661"/>
    <lineage>
        <taxon>Eukaryota</taxon>
        <taxon>Metazoa</taxon>
        <taxon>Ecdysozoa</taxon>
        <taxon>Nematoda</taxon>
        <taxon>Chromadorea</taxon>
        <taxon>Rhabditida</taxon>
        <taxon>Rhabditina</taxon>
        <taxon>Rhabditomorpha</taxon>
        <taxon>Rhabditoidea</taxon>
        <taxon>Rhabditidae</taxon>
        <taxon>Diploscapter</taxon>
    </lineage>
</organism>
<sequence length="117" mass="13007">MGISHLFGAGGGPEGKLGQDNAAIHTFRKTINWFSAHKVTLLPWPARSSSLNIVKTSEAIWFVVYENEKQYASVNELIRAIKTAFDSIDPVLFTELYNSMANRLCDDVEKKGGPSKY</sequence>
<dbReference type="OrthoDB" id="106945at2759"/>
<dbReference type="STRING" id="2018661.A0A2A2JBL0"/>
<keyword evidence="2" id="KW-1185">Reference proteome</keyword>
<gene>
    <name evidence="1" type="ORF">WR25_10738</name>
</gene>
<dbReference type="GO" id="GO:0003676">
    <property type="term" value="F:nucleic acid binding"/>
    <property type="evidence" value="ECO:0007669"/>
    <property type="project" value="InterPro"/>
</dbReference>
<evidence type="ECO:0000313" key="1">
    <source>
        <dbReference type="EMBL" id="PAV59025.1"/>
    </source>
</evidence>
<accession>A0A2A2JBL0</accession>
<name>A0A2A2JBL0_9BILA</name>
<evidence type="ECO:0008006" key="3">
    <source>
        <dbReference type="Google" id="ProtNLM"/>
    </source>
</evidence>
<dbReference type="AlphaFoldDB" id="A0A2A2JBL0"/>
<dbReference type="Gene3D" id="3.30.420.10">
    <property type="entry name" value="Ribonuclease H-like superfamily/Ribonuclease H"/>
    <property type="match status" value="1"/>
</dbReference>
<protein>
    <recommendedName>
        <fullName evidence="3">Tc1-like transposase DDE domain-containing protein</fullName>
    </recommendedName>
</protein>
<comment type="caution">
    <text evidence="1">The sequence shown here is derived from an EMBL/GenBank/DDBJ whole genome shotgun (WGS) entry which is preliminary data.</text>
</comment>